<sequence length="43" mass="5122">MFFWPLENVSALKNQPANSLLQWIHPYDHARSVPVFLINKKRD</sequence>
<organism evidence="1 2">
    <name type="scientific">Bacillus inaquosorum KCTC 13429</name>
    <dbReference type="NCBI Taxonomy" id="1236548"/>
    <lineage>
        <taxon>Bacteria</taxon>
        <taxon>Bacillati</taxon>
        <taxon>Bacillota</taxon>
        <taxon>Bacilli</taxon>
        <taxon>Bacillales</taxon>
        <taxon>Bacillaceae</taxon>
        <taxon>Bacillus</taxon>
    </lineage>
</organism>
<name>A0A9W5LLW2_9BACI</name>
<reference evidence="1 2" key="1">
    <citation type="journal article" date="2014" name="Syst. Appl. Microbiol.">
        <title>Genomic insights into the taxonomic status of the three subspecies of Bacillus subtilis.</title>
        <authorList>
            <person name="Yi H."/>
            <person name="Chun J."/>
            <person name="Cha C.J."/>
        </authorList>
    </citation>
    <scope>NUCLEOTIDE SEQUENCE [LARGE SCALE GENOMIC DNA]</scope>
    <source>
        <strain evidence="1 2">KCTC 13429</strain>
    </source>
</reference>
<dbReference type="AlphaFoldDB" id="A0A9W5LLW2"/>
<dbReference type="EMBL" id="AMXN01000001">
    <property type="protein sequence ID" value="ELS63086.1"/>
    <property type="molecule type" value="Genomic_DNA"/>
</dbReference>
<comment type="caution">
    <text evidence="1">The sequence shown here is derived from an EMBL/GenBank/DDBJ whole genome shotgun (WGS) entry which is preliminary data.</text>
</comment>
<dbReference type="Proteomes" id="UP000011182">
    <property type="component" value="Unassembled WGS sequence"/>
</dbReference>
<gene>
    <name evidence="1" type="ORF">BSI_04770</name>
</gene>
<evidence type="ECO:0000313" key="1">
    <source>
        <dbReference type="EMBL" id="ELS63086.1"/>
    </source>
</evidence>
<evidence type="ECO:0000313" key="2">
    <source>
        <dbReference type="Proteomes" id="UP000011182"/>
    </source>
</evidence>
<keyword evidence="2" id="KW-1185">Reference proteome</keyword>
<proteinExistence type="predicted"/>
<accession>A0A9W5LLW2</accession>
<protein>
    <submittedName>
        <fullName evidence="1">Uncharacterized protein</fullName>
    </submittedName>
</protein>